<dbReference type="Gene3D" id="3.40.220.10">
    <property type="entry name" value="Leucine Aminopeptidase, subunit E, domain 1"/>
    <property type="match status" value="1"/>
</dbReference>
<proteinExistence type="predicted"/>
<dbReference type="SUPFAM" id="SSF52949">
    <property type="entry name" value="Macro domain-like"/>
    <property type="match status" value="1"/>
</dbReference>
<evidence type="ECO:0000313" key="3">
    <source>
        <dbReference type="Proteomes" id="UP000626109"/>
    </source>
</evidence>
<dbReference type="PANTHER" id="PTHR11106">
    <property type="entry name" value="GANGLIOSIDE INDUCED DIFFERENTIATION ASSOCIATED PROTEIN 2-RELATED"/>
    <property type="match status" value="1"/>
</dbReference>
<feature type="domain" description="Macro" evidence="1">
    <location>
        <begin position="104"/>
        <end position="334"/>
    </location>
</feature>
<dbReference type="PANTHER" id="PTHR11106:SF27">
    <property type="entry name" value="MACRO DOMAIN-CONTAINING PROTEIN"/>
    <property type="match status" value="1"/>
</dbReference>
<protein>
    <recommendedName>
        <fullName evidence="1">Macro domain-containing protein</fullName>
    </recommendedName>
</protein>
<accession>A0A813K134</accession>
<organism evidence="2 3">
    <name type="scientific">Polarella glacialis</name>
    <name type="common">Dinoflagellate</name>
    <dbReference type="NCBI Taxonomy" id="89957"/>
    <lineage>
        <taxon>Eukaryota</taxon>
        <taxon>Sar</taxon>
        <taxon>Alveolata</taxon>
        <taxon>Dinophyceae</taxon>
        <taxon>Suessiales</taxon>
        <taxon>Suessiaceae</taxon>
        <taxon>Polarella</taxon>
    </lineage>
</organism>
<evidence type="ECO:0000259" key="1">
    <source>
        <dbReference type="PROSITE" id="PS51154"/>
    </source>
</evidence>
<dbReference type="InterPro" id="IPR002589">
    <property type="entry name" value="Macro_dom"/>
</dbReference>
<dbReference type="InterPro" id="IPR043472">
    <property type="entry name" value="Macro_dom-like"/>
</dbReference>
<dbReference type="SMART" id="SM00506">
    <property type="entry name" value="A1pp"/>
    <property type="match status" value="1"/>
</dbReference>
<dbReference type="EMBL" id="CAJNNW010026908">
    <property type="protein sequence ID" value="CAE8688561.1"/>
    <property type="molecule type" value="Genomic_DNA"/>
</dbReference>
<name>A0A813K134_POLGL</name>
<dbReference type="PROSITE" id="PS51154">
    <property type="entry name" value="MACRO"/>
    <property type="match status" value="1"/>
</dbReference>
<dbReference type="AlphaFoldDB" id="A0A813K134"/>
<reference evidence="2" key="1">
    <citation type="submission" date="2021-02" db="EMBL/GenBank/DDBJ databases">
        <authorList>
            <person name="Dougan E. K."/>
            <person name="Rhodes N."/>
            <person name="Thang M."/>
            <person name="Chan C."/>
        </authorList>
    </citation>
    <scope>NUCLEOTIDE SEQUENCE</scope>
</reference>
<sequence>MKRSNTMMYSATLCHTLLSTSSLLLRLNSRFHVQLGLHRVHFSVCALPQAVDLYCWFLLGPATMPRRWLLAPGKALRTRFARPLRCDVNNSRRMLSFLSSMSPDNAELRAEVARTRLSVALGCITEVRGADAIVNCANEHLVGTQLPYINLDGAAGCVFHCVDGVVHKRAGPELHEACMSLAIEEGSYTETWGGIRCPSGQARVTPAFSLPHCAHIVHVVGPPWPSDAEELRDAYSAGIKAALAVEGPEARPAIRSLAVPAISSGIYQWPRDMSWAAAVQSLGGHLLEASLRRGGAGELPCPQDGARSGLDHVIFSAWDAASGREVEECLRRWVDGTLTEDGLL</sequence>
<evidence type="ECO:0000313" key="2">
    <source>
        <dbReference type="EMBL" id="CAE8688561.1"/>
    </source>
</evidence>
<dbReference type="Pfam" id="PF01661">
    <property type="entry name" value="Macro"/>
    <property type="match status" value="1"/>
</dbReference>
<gene>
    <name evidence="2" type="ORF">PGLA2088_LOCUS25976</name>
</gene>
<dbReference type="Proteomes" id="UP000626109">
    <property type="component" value="Unassembled WGS sequence"/>
</dbReference>
<comment type="caution">
    <text evidence="2">The sequence shown here is derived from an EMBL/GenBank/DDBJ whole genome shotgun (WGS) entry which is preliminary data.</text>
</comment>